<dbReference type="PROSITE" id="PS50072">
    <property type="entry name" value="CSA_PPIASE_2"/>
    <property type="match status" value="1"/>
</dbReference>
<protein>
    <recommendedName>
        <fullName evidence="1">peptidylprolyl isomerase</fullName>
        <ecNumber evidence="1">5.2.1.8</ecNumber>
    </recommendedName>
</protein>
<evidence type="ECO:0000259" key="4">
    <source>
        <dbReference type="PROSITE" id="PS50072"/>
    </source>
</evidence>
<dbReference type="PANTHER" id="PTHR45625">
    <property type="entry name" value="PEPTIDYL-PROLYL CIS-TRANS ISOMERASE-RELATED"/>
    <property type="match status" value="1"/>
</dbReference>
<feature type="domain" description="PPIase cyclophilin-type" evidence="4">
    <location>
        <begin position="61"/>
        <end position="238"/>
    </location>
</feature>
<dbReference type="InterPro" id="IPR002130">
    <property type="entry name" value="Cyclophilin-type_PPIase_dom"/>
</dbReference>
<evidence type="ECO:0000313" key="5">
    <source>
        <dbReference type="EMBL" id="KKN58197.1"/>
    </source>
</evidence>
<dbReference type="SUPFAM" id="SSF50891">
    <property type="entry name" value="Cyclophilin-like"/>
    <property type="match status" value="1"/>
</dbReference>
<dbReference type="InterPro" id="IPR044666">
    <property type="entry name" value="Cyclophilin_A-like"/>
</dbReference>
<comment type="caution">
    <text evidence="5">The sequence shown here is derived from an EMBL/GenBank/DDBJ whole genome shotgun (WGS) entry which is preliminary data.</text>
</comment>
<dbReference type="EC" id="5.2.1.8" evidence="1"/>
<keyword evidence="3" id="KW-0413">Isomerase</keyword>
<keyword evidence="2" id="KW-0697">Rotamase</keyword>
<evidence type="ECO:0000256" key="3">
    <source>
        <dbReference type="ARBA" id="ARBA00023235"/>
    </source>
</evidence>
<dbReference type="InterPro" id="IPR029000">
    <property type="entry name" value="Cyclophilin-like_dom_sf"/>
</dbReference>
<dbReference type="GO" id="GO:0003755">
    <property type="term" value="F:peptidyl-prolyl cis-trans isomerase activity"/>
    <property type="evidence" value="ECO:0007669"/>
    <property type="project" value="UniProtKB-KW"/>
</dbReference>
<dbReference type="PANTHER" id="PTHR45625:SF4">
    <property type="entry name" value="PEPTIDYLPROLYL ISOMERASE DOMAIN AND WD REPEAT-CONTAINING PROTEIN 1"/>
    <property type="match status" value="1"/>
</dbReference>
<accession>A0A0F9S7F0</accession>
<sequence>MKKIILPALLSVLLSGCAQQIGNDVVNQELSLLSASEVIASATDNDWRVVSAQNILKITLPTGDAYIELNELLAPKHVQNIKKLAREGFYKNTSVYRFVEGFVAQGGDSSGKKLIKTADRTVPAEFYSTTNKPLLITELNGDGYAPVTGFLNGFAVAQNSAHTQTWQVHCSGVFAMARDNDINSASTEFFVTIGQGPRYLDKNITVFGRVLEGIEHFNRLARTPTEGKAFNPITNIQVLGDVQSDKSIFKVMKTNSAVFKNLISARKNRVEPWFVKAHNYVDVCGMPIPTKREVIPIPINS</sequence>
<organism evidence="5">
    <name type="scientific">marine sediment metagenome</name>
    <dbReference type="NCBI Taxonomy" id="412755"/>
    <lineage>
        <taxon>unclassified sequences</taxon>
        <taxon>metagenomes</taxon>
        <taxon>ecological metagenomes</taxon>
    </lineage>
</organism>
<dbReference type="PROSITE" id="PS51257">
    <property type="entry name" value="PROKAR_LIPOPROTEIN"/>
    <property type="match status" value="1"/>
</dbReference>
<dbReference type="EMBL" id="LAZR01000772">
    <property type="protein sequence ID" value="KKN58197.1"/>
    <property type="molecule type" value="Genomic_DNA"/>
</dbReference>
<dbReference type="Gene3D" id="2.40.100.10">
    <property type="entry name" value="Cyclophilin-like"/>
    <property type="match status" value="1"/>
</dbReference>
<evidence type="ECO:0000256" key="2">
    <source>
        <dbReference type="ARBA" id="ARBA00023110"/>
    </source>
</evidence>
<dbReference type="Pfam" id="PF00160">
    <property type="entry name" value="Pro_isomerase"/>
    <property type="match status" value="1"/>
</dbReference>
<evidence type="ECO:0000256" key="1">
    <source>
        <dbReference type="ARBA" id="ARBA00013194"/>
    </source>
</evidence>
<dbReference type="AlphaFoldDB" id="A0A0F9S7F0"/>
<reference evidence="5" key="1">
    <citation type="journal article" date="2015" name="Nature">
        <title>Complex archaea that bridge the gap between prokaryotes and eukaryotes.</title>
        <authorList>
            <person name="Spang A."/>
            <person name="Saw J.H."/>
            <person name="Jorgensen S.L."/>
            <person name="Zaremba-Niedzwiedzka K."/>
            <person name="Martijn J."/>
            <person name="Lind A.E."/>
            <person name="van Eijk R."/>
            <person name="Schleper C."/>
            <person name="Guy L."/>
            <person name="Ettema T.J."/>
        </authorList>
    </citation>
    <scope>NUCLEOTIDE SEQUENCE</scope>
</reference>
<gene>
    <name evidence="5" type="ORF">LCGC14_0554400</name>
</gene>
<proteinExistence type="predicted"/>
<name>A0A0F9S7F0_9ZZZZ</name>